<dbReference type="SUPFAM" id="SSF47473">
    <property type="entry name" value="EF-hand"/>
    <property type="match status" value="1"/>
</dbReference>
<dbReference type="InterPro" id="IPR011992">
    <property type="entry name" value="EF-hand-dom_pair"/>
</dbReference>
<evidence type="ECO:0000313" key="1">
    <source>
        <dbReference type="EMBL" id="VVA94069.1"/>
    </source>
</evidence>
<proteinExistence type="predicted"/>
<reference evidence="1" key="1">
    <citation type="submission" date="2019-07" db="EMBL/GenBank/DDBJ databases">
        <authorList>
            <person name="Dittberner H."/>
        </authorList>
    </citation>
    <scope>NUCLEOTIDE SEQUENCE [LARGE SCALE GENOMIC DNA]</scope>
</reference>
<evidence type="ECO:0000313" key="2">
    <source>
        <dbReference type="Proteomes" id="UP000489600"/>
    </source>
</evidence>
<accession>A0A565AZL3</accession>
<dbReference type="EMBL" id="CABITT030000002">
    <property type="protein sequence ID" value="VVA94069.1"/>
    <property type="molecule type" value="Genomic_DNA"/>
</dbReference>
<protein>
    <recommendedName>
        <fullName evidence="3">EF-hand domain-containing protein</fullName>
    </recommendedName>
</protein>
<evidence type="ECO:0008006" key="3">
    <source>
        <dbReference type="Google" id="ProtNLM"/>
    </source>
</evidence>
<dbReference type="Proteomes" id="UP000489600">
    <property type="component" value="Unassembled WGS sequence"/>
</dbReference>
<keyword evidence="2" id="KW-1185">Reference proteome</keyword>
<sequence>MAGSAAEGTQFDTRQFDQKMNEANQKVYDQIDVDLRTAFENNTKQGGILDFDGISGALKELKLTFQPLQIAQLFQNHKSQYFQQDEFMQLFSPMESYQLLSDVFSSCDPNKTGYRTALKGCAL</sequence>
<dbReference type="AlphaFoldDB" id="A0A565AZL3"/>
<gene>
    <name evidence="1" type="ORF">ANE_LOCUS4514</name>
</gene>
<comment type="caution">
    <text evidence="1">The sequence shown here is derived from an EMBL/GenBank/DDBJ whole genome shotgun (WGS) entry which is preliminary data.</text>
</comment>
<name>A0A565AZL3_9BRAS</name>
<organism evidence="1 2">
    <name type="scientific">Arabis nemorensis</name>
    <dbReference type="NCBI Taxonomy" id="586526"/>
    <lineage>
        <taxon>Eukaryota</taxon>
        <taxon>Viridiplantae</taxon>
        <taxon>Streptophyta</taxon>
        <taxon>Embryophyta</taxon>
        <taxon>Tracheophyta</taxon>
        <taxon>Spermatophyta</taxon>
        <taxon>Magnoliopsida</taxon>
        <taxon>eudicotyledons</taxon>
        <taxon>Gunneridae</taxon>
        <taxon>Pentapetalae</taxon>
        <taxon>rosids</taxon>
        <taxon>malvids</taxon>
        <taxon>Brassicales</taxon>
        <taxon>Brassicaceae</taxon>
        <taxon>Arabideae</taxon>
        <taxon>Arabis</taxon>
    </lineage>
</organism>